<sequence>MWPDRIEQTIEMRRRQKEGGGREKVERQHQRGKMTAWERVEFLLDPGTFHPFGTFYETRKDQDSLSRRQPYLGDGVLTGWGEINGRPVCVAASEFTVAGGSLGEVQAEKICRIQDLAYERKIPIVFLDDSGGARIEEGIMALNGYGKIFCRHVKASGVIPQIAAILGPCSGGACYSGALCDFIFMVKGVSQMCLTGPQVVEAVLGQKVTLEELGGSKVHSEASGVAHALYEDERSCLNGIRKLLGYLPENSGEEAVKEQRARILKEGIPASRRKQPEKKQTYPPFEELVPANPRSVYDVHKVIEKLLGNESFFEIQKHFAPNAVVGLGIFDRRVLGIVANQPAYLGGALDCDASDKITRFVRFCDCFGIPLLTLVDVPAFFPGEAQERAGIIRHGAKILYGYAEACVPKVTLILRKAYGGAYIAMNCRTLGADAVYAWPIAEIAVMGAEGAVRILNGKELQNAQDPEGEFRQRKQEYQDAFSNPFLAAKKGAVDEILLPEETIERLSRTFRLLEGKKADPFSKRHGNMPV</sequence>
<dbReference type="GO" id="GO:0004658">
    <property type="term" value="F:propionyl-CoA carboxylase activity"/>
    <property type="evidence" value="ECO:0007669"/>
    <property type="project" value="TreeGrafter"/>
</dbReference>
<evidence type="ECO:0000259" key="1">
    <source>
        <dbReference type="PROSITE" id="PS50980"/>
    </source>
</evidence>
<dbReference type="SUPFAM" id="SSF52096">
    <property type="entry name" value="ClpP/crotonase"/>
    <property type="match status" value="2"/>
</dbReference>
<reference evidence="3" key="2">
    <citation type="journal article" date="2021" name="PeerJ">
        <title>Extensive microbial diversity within the chicken gut microbiome revealed by metagenomics and culture.</title>
        <authorList>
            <person name="Gilroy R."/>
            <person name="Ravi A."/>
            <person name="Getino M."/>
            <person name="Pursley I."/>
            <person name="Horton D.L."/>
            <person name="Alikhan N.F."/>
            <person name="Baker D."/>
            <person name="Gharbi K."/>
            <person name="Hall N."/>
            <person name="Watson M."/>
            <person name="Adriaenssens E.M."/>
            <person name="Foster-Nyarko E."/>
            <person name="Jarju S."/>
            <person name="Secka A."/>
            <person name="Antonio M."/>
            <person name="Oren A."/>
            <person name="Chaudhuri R.R."/>
            <person name="La Ragione R."/>
            <person name="Hildebrand F."/>
            <person name="Pallen M.J."/>
        </authorList>
    </citation>
    <scope>NUCLEOTIDE SEQUENCE</scope>
    <source>
        <strain evidence="3">ChiSjej4B22-8148</strain>
    </source>
</reference>
<dbReference type="GO" id="GO:0003989">
    <property type="term" value="F:acetyl-CoA carboxylase activity"/>
    <property type="evidence" value="ECO:0007669"/>
    <property type="project" value="InterPro"/>
</dbReference>
<dbReference type="InterPro" id="IPR029045">
    <property type="entry name" value="ClpP/crotonase-like_dom_sf"/>
</dbReference>
<reference evidence="3" key="1">
    <citation type="submission" date="2020-10" db="EMBL/GenBank/DDBJ databases">
        <authorList>
            <person name="Gilroy R."/>
        </authorList>
    </citation>
    <scope>NUCLEOTIDE SEQUENCE</scope>
    <source>
        <strain evidence="3">ChiSjej4B22-8148</strain>
    </source>
</reference>
<evidence type="ECO:0000259" key="2">
    <source>
        <dbReference type="PROSITE" id="PS50989"/>
    </source>
</evidence>
<dbReference type="GO" id="GO:0009317">
    <property type="term" value="C:acetyl-CoA carboxylase complex"/>
    <property type="evidence" value="ECO:0007669"/>
    <property type="project" value="InterPro"/>
</dbReference>
<accession>A0A9D1D875</accession>
<dbReference type="Proteomes" id="UP000886757">
    <property type="component" value="Unassembled WGS sequence"/>
</dbReference>
<dbReference type="InterPro" id="IPR051047">
    <property type="entry name" value="AccD/PCCB"/>
</dbReference>
<dbReference type="Pfam" id="PF01039">
    <property type="entry name" value="Carboxyl_trans"/>
    <property type="match status" value="1"/>
</dbReference>
<evidence type="ECO:0000313" key="3">
    <source>
        <dbReference type="EMBL" id="HIR12975.1"/>
    </source>
</evidence>
<feature type="domain" description="CoA carboxyltransferase C-terminal" evidence="2">
    <location>
        <begin position="284"/>
        <end position="523"/>
    </location>
</feature>
<dbReference type="GO" id="GO:0006633">
    <property type="term" value="P:fatty acid biosynthetic process"/>
    <property type="evidence" value="ECO:0007669"/>
    <property type="project" value="InterPro"/>
</dbReference>
<organism evidence="3 4">
    <name type="scientific">Candidatus Choladousia intestinavium</name>
    <dbReference type="NCBI Taxonomy" id="2840727"/>
    <lineage>
        <taxon>Bacteria</taxon>
        <taxon>Bacillati</taxon>
        <taxon>Bacillota</taxon>
        <taxon>Clostridia</taxon>
        <taxon>Lachnospirales</taxon>
        <taxon>Lachnospiraceae</taxon>
        <taxon>Lachnospiraceae incertae sedis</taxon>
        <taxon>Candidatus Choladousia</taxon>
    </lineage>
</organism>
<dbReference type="PROSITE" id="PS50989">
    <property type="entry name" value="COA_CT_CTER"/>
    <property type="match status" value="1"/>
</dbReference>
<proteinExistence type="predicted"/>
<dbReference type="InterPro" id="IPR034733">
    <property type="entry name" value="AcCoA_carboxyl_beta"/>
</dbReference>
<dbReference type="InterPro" id="IPR000438">
    <property type="entry name" value="Acetyl_CoA_COase_Trfase_b_su"/>
</dbReference>
<dbReference type="EMBL" id="DVGK01000043">
    <property type="protein sequence ID" value="HIR12975.1"/>
    <property type="molecule type" value="Genomic_DNA"/>
</dbReference>
<dbReference type="PANTHER" id="PTHR43842">
    <property type="entry name" value="PROPIONYL-COA CARBOXYLASE BETA CHAIN"/>
    <property type="match status" value="1"/>
</dbReference>
<dbReference type="Gene3D" id="3.90.226.10">
    <property type="entry name" value="2-enoyl-CoA Hydratase, Chain A, domain 1"/>
    <property type="match status" value="2"/>
</dbReference>
<dbReference type="InterPro" id="IPR011763">
    <property type="entry name" value="COA_CT_C"/>
</dbReference>
<dbReference type="InterPro" id="IPR011762">
    <property type="entry name" value="COA_CT_N"/>
</dbReference>
<evidence type="ECO:0000313" key="4">
    <source>
        <dbReference type="Proteomes" id="UP000886757"/>
    </source>
</evidence>
<protein>
    <submittedName>
        <fullName evidence="3">Acyl-CoA carboxylase subunit beta</fullName>
    </submittedName>
</protein>
<name>A0A9D1D875_9FIRM</name>
<dbReference type="AlphaFoldDB" id="A0A9D1D875"/>
<gene>
    <name evidence="3" type="ORF">IAB31_03515</name>
</gene>
<feature type="domain" description="CoA carboxyltransferase N-terminal" evidence="1">
    <location>
        <begin position="1"/>
        <end position="259"/>
    </location>
</feature>
<comment type="caution">
    <text evidence="3">The sequence shown here is derived from an EMBL/GenBank/DDBJ whole genome shotgun (WGS) entry which is preliminary data.</text>
</comment>
<dbReference type="PANTHER" id="PTHR43842:SF2">
    <property type="entry name" value="PROPIONYL-COA CARBOXYLASE BETA CHAIN, MITOCHONDRIAL"/>
    <property type="match status" value="1"/>
</dbReference>
<dbReference type="PRINTS" id="PR01070">
    <property type="entry name" value="ACCCTRFRASEB"/>
</dbReference>
<dbReference type="PROSITE" id="PS50980">
    <property type="entry name" value="COA_CT_NTER"/>
    <property type="match status" value="1"/>
</dbReference>